<feature type="domain" description="MI" evidence="7">
    <location>
        <begin position="161"/>
        <end position="282"/>
    </location>
</feature>
<dbReference type="AlphaFoldDB" id="A0A9W7EXN2"/>
<evidence type="ECO:0000256" key="2">
    <source>
        <dbReference type="ARBA" id="ARBA00005497"/>
    </source>
</evidence>
<dbReference type="InterPro" id="IPR003891">
    <property type="entry name" value="Initiation_fac_eIF4g_MI"/>
</dbReference>
<proteinExistence type="inferred from homology"/>
<sequence length="435" mass="48142">MAEYAKRAEVTTSTMGHVHNPTGAGVPSTSQFAQAKALKISSKLSSPPSSPSRPRTDSFEKTSGSSRRNITRKKSETSHESSHKKQGGHGKASWSMKSKVIEETSKNIILDKRDPNYDSEDENLAGYVLTSEGGGAGSPPRYSYNPEFRKTVVGPSLTLAEFKIRIDTGLTEYFDSGDGEEMIRIFEETGCAEFGFHMVKKAIEKSFDRGDRERELVSKLLSLSYPSTLSTNTLGRGFERLFEHLDSYILDCPSSPSYITSFLARAVVDEIIPPSFLTDPMVSQLAPDILNGAIRLLSRDHAFSRISAVWGPGDGRPVADLKASMDMLLKEFLLSRELDEALRCVVELRSSLFLHELVKRGVRVSIEGGVEDVDAMSALFKFLVVESVLSKIQMRKGLDRCFSLLPDFLLDVPNADELLERVKTNAVRDGLLEEE</sequence>
<dbReference type="PANTHER" id="PTHR12626:SF0">
    <property type="entry name" value="PROGRAMMED CELL DEATH PROTEIN 4"/>
    <property type="match status" value="1"/>
</dbReference>
<dbReference type="GO" id="GO:0045892">
    <property type="term" value="P:negative regulation of DNA-templated transcription"/>
    <property type="evidence" value="ECO:0007669"/>
    <property type="project" value="InterPro"/>
</dbReference>
<comment type="subcellular location">
    <subcellularLocation>
        <location evidence="1">Cytoplasm</location>
    </subcellularLocation>
</comment>
<dbReference type="Proteomes" id="UP001165160">
    <property type="component" value="Unassembled WGS sequence"/>
</dbReference>
<dbReference type="PANTHER" id="PTHR12626">
    <property type="entry name" value="PROGRAMMED CELL DEATH 4"/>
    <property type="match status" value="1"/>
</dbReference>
<reference evidence="9" key="1">
    <citation type="journal article" date="2023" name="Commun. Biol.">
        <title>Genome analysis of Parmales, the sister group of diatoms, reveals the evolutionary specialization of diatoms from phago-mixotrophs to photoautotrophs.</title>
        <authorList>
            <person name="Ban H."/>
            <person name="Sato S."/>
            <person name="Yoshikawa S."/>
            <person name="Yamada K."/>
            <person name="Nakamura Y."/>
            <person name="Ichinomiya M."/>
            <person name="Sato N."/>
            <person name="Blanc-Mathieu R."/>
            <person name="Endo H."/>
            <person name="Kuwata A."/>
            <person name="Ogata H."/>
        </authorList>
    </citation>
    <scope>NUCLEOTIDE SEQUENCE [LARGE SCALE GENOMIC DNA]</scope>
    <source>
        <strain evidence="9">NIES 3699</strain>
    </source>
</reference>
<keyword evidence="9" id="KW-1185">Reference proteome</keyword>
<evidence type="ECO:0000313" key="8">
    <source>
        <dbReference type="EMBL" id="GMH94145.1"/>
    </source>
</evidence>
<dbReference type="GO" id="GO:0005737">
    <property type="term" value="C:cytoplasm"/>
    <property type="evidence" value="ECO:0007669"/>
    <property type="project" value="UniProtKB-SubCell"/>
</dbReference>
<dbReference type="Pfam" id="PF02847">
    <property type="entry name" value="MA3"/>
    <property type="match status" value="2"/>
</dbReference>
<organism evidence="8 9">
    <name type="scientific">Triparma verrucosa</name>
    <dbReference type="NCBI Taxonomy" id="1606542"/>
    <lineage>
        <taxon>Eukaryota</taxon>
        <taxon>Sar</taxon>
        <taxon>Stramenopiles</taxon>
        <taxon>Ochrophyta</taxon>
        <taxon>Bolidophyceae</taxon>
        <taxon>Parmales</taxon>
        <taxon>Triparmaceae</taxon>
        <taxon>Triparma</taxon>
    </lineage>
</organism>
<keyword evidence="5" id="KW-0539">Nucleus</keyword>
<dbReference type="InterPro" id="IPR039778">
    <property type="entry name" value="PDCD4"/>
</dbReference>
<feature type="compositionally biased region" description="Basic and acidic residues" evidence="6">
    <location>
        <begin position="73"/>
        <end position="83"/>
    </location>
</feature>
<evidence type="ECO:0000256" key="1">
    <source>
        <dbReference type="ARBA" id="ARBA00004496"/>
    </source>
</evidence>
<evidence type="ECO:0000313" key="9">
    <source>
        <dbReference type="Proteomes" id="UP001165160"/>
    </source>
</evidence>
<dbReference type="SUPFAM" id="SSF48371">
    <property type="entry name" value="ARM repeat"/>
    <property type="match status" value="2"/>
</dbReference>
<evidence type="ECO:0000256" key="4">
    <source>
        <dbReference type="ARBA" id="ARBA00022737"/>
    </source>
</evidence>
<dbReference type="PROSITE" id="PS51366">
    <property type="entry name" value="MI"/>
    <property type="match status" value="2"/>
</dbReference>
<keyword evidence="3" id="KW-0963">Cytoplasm</keyword>
<dbReference type="EMBL" id="BRXX01000151">
    <property type="protein sequence ID" value="GMH94145.1"/>
    <property type="molecule type" value="Genomic_DNA"/>
</dbReference>
<dbReference type="Gene3D" id="1.25.40.180">
    <property type="match status" value="2"/>
</dbReference>
<evidence type="ECO:0000256" key="6">
    <source>
        <dbReference type="SAM" id="MobiDB-lite"/>
    </source>
</evidence>
<evidence type="ECO:0000256" key="3">
    <source>
        <dbReference type="ARBA" id="ARBA00022490"/>
    </source>
</evidence>
<accession>A0A9W7EXN2</accession>
<dbReference type="SMART" id="SM00544">
    <property type="entry name" value="MA3"/>
    <property type="match status" value="2"/>
</dbReference>
<comment type="caution">
    <text evidence="8">The sequence shown here is derived from an EMBL/GenBank/DDBJ whole genome shotgun (WGS) entry which is preliminary data.</text>
</comment>
<protein>
    <recommendedName>
        <fullName evidence="7">MI domain-containing protein</fullName>
    </recommendedName>
</protein>
<feature type="domain" description="MI" evidence="7">
    <location>
        <begin position="320"/>
        <end position="435"/>
    </location>
</feature>
<feature type="region of interest" description="Disordered" evidence="6">
    <location>
        <begin position="1"/>
        <end position="96"/>
    </location>
</feature>
<feature type="compositionally biased region" description="Low complexity" evidence="6">
    <location>
        <begin position="38"/>
        <end position="47"/>
    </location>
</feature>
<evidence type="ECO:0000256" key="5">
    <source>
        <dbReference type="ARBA" id="ARBA00023242"/>
    </source>
</evidence>
<evidence type="ECO:0000259" key="7">
    <source>
        <dbReference type="PROSITE" id="PS51366"/>
    </source>
</evidence>
<gene>
    <name evidence="8" type="ORF">TrVE_jg12620</name>
</gene>
<keyword evidence="4" id="KW-0677">Repeat</keyword>
<dbReference type="InterPro" id="IPR016024">
    <property type="entry name" value="ARM-type_fold"/>
</dbReference>
<comment type="similarity">
    <text evidence="2">Belongs to the PDCD4 family.</text>
</comment>
<name>A0A9W7EXN2_9STRA</name>